<organism evidence="1 2">
    <name type="scientific">Araneus ventricosus</name>
    <name type="common">Orbweaver spider</name>
    <name type="synonym">Epeira ventricosa</name>
    <dbReference type="NCBI Taxonomy" id="182803"/>
    <lineage>
        <taxon>Eukaryota</taxon>
        <taxon>Metazoa</taxon>
        <taxon>Ecdysozoa</taxon>
        <taxon>Arthropoda</taxon>
        <taxon>Chelicerata</taxon>
        <taxon>Arachnida</taxon>
        <taxon>Araneae</taxon>
        <taxon>Araneomorphae</taxon>
        <taxon>Entelegynae</taxon>
        <taxon>Araneoidea</taxon>
        <taxon>Araneidae</taxon>
        <taxon>Araneus</taxon>
    </lineage>
</organism>
<keyword evidence="2" id="KW-1185">Reference proteome</keyword>
<evidence type="ECO:0000313" key="1">
    <source>
        <dbReference type="EMBL" id="GBM81899.1"/>
    </source>
</evidence>
<dbReference type="Proteomes" id="UP000499080">
    <property type="component" value="Unassembled WGS sequence"/>
</dbReference>
<accession>A0A4Y2IXD2</accession>
<proteinExistence type="predicted"/>
<gene>
    <name evidence="1" type="ORF">AVEN_22879_1</name>
</gene>
<comment type="caution">
    <text evidence="1">The sequence shown here is derived from an EMBL/GenBank/DDBJ whole genome shotgun (WGS) entry which is preliminary data.</text>
</comment>
<dbReference type="AlphaFoldDB" id="A0A4Y2IXD2"/>
<sequence length="287" mass="34079">MSSKDIVKLEKEKRRINEEKVIAQDFILNRPLPEISSKKPEIRDLIYVINLEKEKRRINEEKLEDQLGIERSLKRFHKPVLEERKKQDTTRKQQIQAIQNLADNLSIIPQHESTKLLEIEHDYSSDATNMFDRAEDIVRYYLNKHLDTNFIKNEGFDLPTELINKTKDELNEIINSAKERRKHYILRKANATKHDKKDVIKDVDYKMKMMNEYIEVLTVIKQSEKYVGEGLDDKIKVLAKLTDKICQSKKSIPLRIYNQVVILLDRLLKEGIMTNDQVKQYYHNFLV</sequence>
<protein>
    <submittedName>
        <fullName evidence="1">Uncharacterized protein</fullName>
    </submittedName>
</protein>
<name>A0A4Y2IXD2_ARAVE</name>
<dbReference type="EMBL" id="BGPR01002975">
    <property type="protein sequence ID" value="GBM81899.1"/>
    <property type="molecule type" value="Genomic_DNA"/>
</dbReference>
<evidence type="ECO:0000313" key="2">
    <source>
        <dbReference type="Proteomes" id="UP000499080"/>
    </source>
</evidence>
<reference evidence="1 2" key="1">
    <citation type="journal article" date="2019" name="Sci. Rep.">
        <title>Orb-weaving spider Araneus ventricosus genome elucidates the spidroin gene catalogue.</title>
        <authorList>
            <person name="Kono N."/>
            <person name="Nakamura H."/>
            <person name="Ohtoshi R."/>
            <person name="Moran D.A.P."/>
            <person name="Shinohara A."/>
            <person name="Yoshida Y."/>
            <person name="Fujiwara M."/>
            <person name="Mori M."/>
            <person name="Tomita M."/>
            <person name="Arakawa K."/>
        </authorList>
    </citation>
    <scope>NUCLEOTIDE SEQUENCE [LARGE SCALE GENOMIC DNA]</scope>
</reference>